<feature type="region of interest" description="Disordered" evidence="1">
    <location>
        <begin position="50"/>
        <end position="106"/>
    </location>
</feature>
<comment type="caution">
    <text evidence="2">The sequence shown here is derived from an EMBL/GenBank/DDBJ whole genome shotgun (WGS) entry which is preliminary data.</text>
</comment>
<gene>
    <name evidence="2" type="ORF">GCM10022402_02030</name>
</gene>
<keyword evidence="3" id="KW-1185">Reference proteome</keyword>
<sequence length="106" mass="12208">MGRLGGFRRVLSHRPTETPPRRRIPHTSGIRHNGDVSKTQRPLFFKAAEIAKRSRHERTENTPTPDTYRTPTPARQTHRNTPRKPGLGAVVTRREERHREACRSLG</sequence>
<dbReference type="Proteomes" id="UP001500908">
    <property type="component" value="Unassembled WGS sequence"/>
</dbReference>
<feature type="compositionally biased region" description="Basic and acidic residues" evidence="1">
    <location>
        <begin position="50"/>
        <end position="60"/>
    </location>
</feature>
<protein>
    <submittedName>
        <fullName evidence="2">Uncharacterized protein</fullName>
    </submittedName>
</protein>
<feature type="compositionally biased region" description="Basic and acidic residues" evidence="1">
    <location>
        <begin position="92"/>
        <end position="106"/>
    </location>
</feature>
<feature type="compositionally biased region" description="Low complexity" evidence="1">
    <location>
        <begin position="62"/>
        <end position="73"/>
    </location>
</feature>
<accession>A0ABP7EXE9</accession>
<evidence type="ECO:0000256" key="1">
    <source>
        <dbReference type="SAM" id="MobiDB-lite"/>
    </source>
</evidence>
<evidence type="ECO:0000313" key="3">
    <source>
        <dbReference type="Proteomes" id="UP001500908"/>
    </source>
</evidence>
<evidence type="ECO:0000313" key="2">
    <source>
        <dbReference type="EMBL" id="GAA3725018.1"/>
    </source>
</evidence>
<feature type="region of interest" description="Disordered" evidence="1">
    <location>
        <begin position="1"/>
        <end position="38"/>
    </location>
</feature>
<name>A0ABP7EXE9_9ACTN</name>
<dbReference type="EMBL" id="BAABDD010000001">
    <property type="protein sequence ID" value="GAA3725018.1"/>
    <property type="molecule type" value="Genomic_DNA"/>
</dbReference>
<reference evidence="3" key="1">
    <citation type="journal article" date="2019" name="Int. J. Syst. Evol. Microbiol.">
        <title>The Global Catalogue of Microorganisms (GCM) 10K type strain sequencing project: providing services to taxonomists for standard genome sequencing and annotation.</title>
        <authorList>
            <consortium name="The Broad Institute Genomics Platform"/>
            <consortium name="The Broad Institute Genome Sequencing Center for Infectious Disease"/>
            <person name="Wu L."/>
            <person name="Ma J."/>
        </authorList>
    </citation>
    <scope>NUCLEOTIDE SEQUENCE [LARGE SCALE GENOMIC DNA]</scope>
    <source>
        <strain evidence="3">JCM 17137</strain>
    </source>
</reference>
<proteinExistence type="predicted"/>
<organism evidence="2 3">
    <name type="scientific">Salinactinospora qingdaonensis</name>
    <dbReference type="NCBI Taxonomy" id="702744"/>
    <lineage>
        <taxon>Bacteria</taxon>
        <taxon>Bacillati</taxon>
        <taxon>Actinomycetota</taxon>
        <taxon>Actinomycetes</taxon>
        <taxon>Streptosporangiales</taxon>
        <taxon>Nocardiopsidaceae</taxon>
        <taxon>Salinactinospora</taxon>
    </lineage>
</organism>